<proteinExistence type="inferred from homology"/>
<comment type="subcellular location">
    <subcellularLocation>
        <location evidence="1">Cell membrane</location>
        <topology evidence="1">Multi-pass membrane protein</topology>
    </subcellularLocation>
</comment>
<feature type="transmembrane region" description="Helical" evidence="7">
    <location>
        <begin position="6"/>
        <end position="24"/>
    </location>
</feature>
<keyword evidence="5 6" id="KW-0129">CBS domain</keyword>
<evidence type="ECO:0000256" key="5">
    <source>
        <dbReference type="ARBA" id="ARBA00023122"/>
    </source>
</evidence>
<dbReference type="Proteomes" id="UP001501844">
    <property type="component" value="Unassembled WGS sequence"/>
</dbReference>
<protein>
    <recommendedName>
        <fullName evidence="8">CBS domain-containing protein</fullName>
    </recommendedName>
</protein>
<dbReference type="PANTHER" id="PTHR22777">
    <property type="entry name" value="HEMOLYSIN-RELATED"/>
    <property type="match status" value="1"/>
</dbReference>
<dbReference type="CDD" id="cd04590">
    <property type="entry name" value="CBS_pair_CorC_HlyC_assoc"/>
    <property type="match status" value="1"/>
</dbReference>
<dbReference type="InterPro" id="IPR036318">
    <property type="entry name" value="FAD-bd_PCMH-like_sf"/>
</dbReference>
<dbReference type="Gene3D" id="3.10.580.10">
    <property type="entry name" value="CBS-domain"/>
    <property type="match status" value="1"/>
</dbReference>
<feature type="domain" description="CBS" evidence="8">
    <location>
        <begin position="211"/>
        <end position="268"/>
    </location>
</feature>
<dbReference type="SUPFAM" id="SSF56176">
    <property type="entry name" value="FAD-binding/transporter-associated domain-like"/>
    <property type="match status" value="1"/>
</dbReference>
<evidence type="ECO:0000256" key="7">
    <source>
        <dbReference type="SAM" id="Phobius"/>
    </source>
</evidence>
<dbReference type="PANTHER" id="PTHR22777:SF32">
    <property type="entry name" value="UPF0053 INNER MEMBRANE PROTEIN YFJD"/>
    <property type="match status" value="1"/>
</dbReference>
<feature type="transmembrane region" description="Helical" evidence="7">
    <location>
        <begin position="36"/>
        <end position="58"/>
    </location>
</feature>
<keyword evidence="10" id="KW-1185">Reference proteome</keyword>
<dbReference type="Gene3D" id="3.30.465.10">
    <property type="match status" value="1"/>
</dbReference>
<reference evidence="10" key="1">
    <citation type="journal article" date="2019" name="Int. J. Syst. Evol. Microbiol.">
        <title>The Global Catalogue of Microorganisms (GCM) 10K type strain sequencing project: providing services to taxonomists for standard genome sequencing and annotation.</title>
        <authorList>
            <consortium name="The Broad Institute Genomics Platform"/>
            <consortium name="The Broad Institute Genome Sequencing Center for Infectious Disease"/>
            <person name="Wu L."/>
            <person name="Ma J."/>
        </authorList>
    </citation>
    <scope>NUCLEOTIDE SEQUENCE [LARGE SCALE GENOMIC DNA]</scope>
    <source>
        <strain evidence="10">JCM 17917</strain>
    </source>
</reference>
<evidence type="ECO:0000313" key="10">
    <source>
        <dbReference type="Proteomes" id="UP001501844"/>
    </source>
</evidence>
<evidence type="ECO:0000313" key="9">
    <source>
        <dbReference type="EMBL" id="GAA4311513.1"/>
    </source>
</evidence>
<dbReference type="InterPro" id="IPR005170">
    <property type="entry name" value="Transptr-assoc_dom"/>
</dbReference>
<keyword evidence="7" id="KW-1133">Transmembrane helix</keyword>
<evidence type="ECO:0000256" key="1">
    <source>
        <dbReference type="ARBA" id="ARBA00004651"/>
    </source>
</evidence>
<evidence type="ECO:0000256" key="3">
    <source>
        <dbReference type="ARBA" id="ARBA00022475"/>
    </source>
</evidence>
<dbReference type="PROSITE" id="PS51371">
    <property type="entry name" value="CBS"/>
    <property type="match status" value="1"/>
</dbReference>
<name>A0ABP8FUX7_9BACT</name>
<comment type="similarity">
    <text evidence="2">Belongs to the UPF0053 family.</text>
</comment>
<dbReference type="InterPro" id="IPR000644">
    <property type="entry name" value="CBS_dom"/>
</dbReference>
<evidence type="ECO:0000256" key="6">
    <source>
        <dbReference type="PROSITE-ProRule" id="PRU00703"/>
    </source>
</evidence>
<keyword evidence="4" id="KW-0677">Repeat</keyword>
<dbReference type="SMART" id="SM01091">
    <property type="entry name" value="CorC_HlyC"/>
    <property type="match status" value="1"/>
</dbReference>
<dbReference type="EMBL" id="BAABGX010000002">
    <property type="protein sequence ID" value="GAA4311513.1"/>
    <property type="molecule type" value="Genomic_DNA"/>
</dbReference>
<keyword evidence="3" id="KW-1003">Cell membrane</keyword>
<dbReference type="SUPFAM" id="SSF54631">
    <property type="entry name" value="CBS-domain pair"/>
    <property type="match status" value="1"/>
</dbReference>
<keyword evidence="7" id="KW-0812">Transmembrane</keyword>
<comment type="caution">
    <text evidence="9">The sequence shown here is derived from an EMBL/GenBank/DDBJ whole genome shotgun (WGS) entry which is preliminary data.</text>
</comment>
<accession>A0ABP8FUX7</accession>
<sequence>MAAGTFVSTTLYLILAIAVFRALVRASHLVTQPQILLWGGLLATACLVLLARVAAVGWGRRMASKEEDVPLLWVLRSAAVLGAPFTRLLEPLQQFTGHTRHVLGAPSATEEAHISLDNNPSEPQSPQEKGLLRAIINFSSITVRQIMRARVDVVGVQRKTPFAALIRQLPQWGYSRMPVYTDGLDKIDGVLYVKDLLPYLNAPADFVWQNLIRTPYFVPETKKIDELLREFQERHVHMAIVVDEYGDTTGLLTLEDVIEEIVGEIHDELDDEEDRYYTQLDEHTFLFEGRASLHDFCKIMDPPTDLFKDVRNEVESVAGLMLRLFTRIPHTGEEIILGPYQFTIESADSKKIKKVRVHEVVAHPENEEK</sequence>
<dbReference type="InterPro" id="IPR016169">
    <property type="entry name" value="FAD-bd_PCMH_sub2"/>
</dbReference>
<evidence type="ECO:0000256" key="2">
    <source>
        <dbReference type="ARBA" id="ARBA00006337"/>
    </source>
</evidence>
<dbReference type="InterPro" id="IPR044751">
    <property type="entry name" value="Ion_transp-like_CBS"/>
</dbReference>
<evidence type="ECO:0000256" key="4">
    <source>
        <dbReference type="ARBA" id="ARBA00022737"/>
    </source>
</evidence>
<gene>
    <name evidence="9" type="ORF">GCM10023183_30270</name>
</gene>
<dbReference type="Pfam" id="PF00571">
    <property type="entry name" value="CBS"/>
    <property type="match status" value="1"/>
</dbReference>
<evidence type="ECO:0000259" key="8">
    <source>
        <dbReference type="PROSITE" id="PS51371"/>
    </source>
</evidence>
<dbReference type="InterPro" id="IPR046342">
    <property type="entry name" value="CBS_dom_sf"/>
</dbReference>
<keyword evidence="7" id="KW-0472">Membrane</keyword>
<organism evidence="9 10">
    <name type="scientific">Nibribacter koreensis</name>
    <dbReference type="NCBI Taxonomy" id="1084519"/>
    <lineage>
        <taxon>Bacteria</taxon>
        <taxon>Pseudomonadati</taxon>
        <taxon>Bacteroidota</taxon>
        <taxon>Cytophagia</taxon>
        <taxon>Cytophagales</taxon>
        <taxon>Hymenobacteraceae</taxon>
        <taxon>Nibribacter</taxon>
    </lineage>
</organism>
<dbReference type="Pfam" id="PF03471">
    <property type="entry name" value="CorC_HlyC"/>
    <property type="match status" value="1"/>
</dbReference>